<keyword evidence="2" id="KW-1185">Reference proteome</keyword>
<protein>
    <submittedName>
        <fullName evidence="1">Uncharacterized protein</fullName>
    </submittedName>
</protein>
<evidence type="ECO:0000313" key="2">
    <source>
        <dbReference type="Proteomes" id="UP000634530"/>
    </source>
</evidence>
<reference evidence="1 2" key="2">
    <citation type="journal article" date="2021" name="Microorganisms">
        <title>The Ever-Expanding Pseudomonas Genus: Description of 43 New Species and Partition of the Pseudomonas putida Group.</title>
        <authorList>
            <person name="Girard L."/>
            <person name="Lood C."/>
            <person name="Hofte M."/>
            <person name="Vandamme P."/>
            <person name="Rokni-Zadeh H."/>
            <person name="van Noort V."/>
            <person name="Lavigne R."/>
            <person name="De Mot R."/>
        </authorList>
    </citation>
    <scope>NUCLEOTIDE SEQUENCE [LARGE SCALE GENOMIC DNA]</scope>
    <source>
        <strain evidence="1 2">RW8P3</strain>
    </source>
</reference>
<dbReference type="EMBL" id="CP077093">
    <property type="protein sequence ID" value="QXI31669.1"/>
    <property type="molecule type" value="Genomic_DNA"/>
</dbReference>
<gene>
    <name evidence="1" type="ORF">HU752_020395</name>
</gene>
<name>A0A9E6PS38_9PSED</name>
<proteinExistence type="predicted"/>
<organism evidence="1 2">
    <name type="scientific">Pseudomonas vanderleydeniana</name>
    <dbReference type="NCBI Taxonomy" id="2745495"/>
    <lineage>
        <taxon>Bacteria</taxon>
        <taxon>Pseudomonadati</taxon>
        <taxon>Pseudomonadota</taxon>
        <taxon>Gammaproteobacteria</taxon>
        <taxon>Pseudomonadales</taxon>
        <taxon>Pseudomonadaceae</taxon>
        <taxon>Pseudomonas</taxon>
    </lineage>
</organism>
<dbReference type="RefSeq" id="WP_186676151.1">
    <property type="nucleotide sequence ID" value="NZ_CP077093.1"/>
</dbReference>
<dbReference type="Proteomes" id="UP000634530">
    <property type="component" value="Chromosome"/>
</dbReference>
<dbReference type="AlphaFoldDB" id="A0A9E6PS38"/>
<dbReference type="KEGG" id="pvw:HU752_020395"/>
<accession>A0A9E6PS38</accession>
<reference evidence="1 2" key="1">
    <citation type="journal article" date="2020" name="Microorganisms">
        <title>Reliable Identification of Environmental Pseudomonas Isolates Using the rpoD Gene.</title>
        <authorList>
            <consortium name="The Broad Institute Genome Sequencing Platform"/>
            <person name="Girard L."/>
            <person name="Lood C."/>
            <person name="Rokni-Zadeh H."/>
            <person name="van Noort V."/>
            <person name="Lavigne R."/>
            <person name="De Mot R."/>
        </authorList>
    </citation>
    <scope>NUCLEOTIDE SEQUENCE [LARGE SCALE GENOMIC DNA]</scope>
    <source>
        <strain evidence="1 2">RW8P3</strain>
    </source>
</reference>
<sequence>MSYNIVILKPMRPGIADLANVDEVLDIGDEASVLESLAQVLPGCIQGVFAKDDSFTIGSCPRTWCNSSSLWPLSLPFS</sequence>
<evidence type="ECO:0000313" key="1">
    <source>
        <dbReference type="EMBL" id="QXI31669.1"/>
    </source>
</evidence>